<accession>A0A009HKB2</accession>
<evidence type="ECO:0000313" key="2">
    <source>
        <dbReference type="Proteomes" id="UP000020595"/>
    </source>
</evidence>
<sequence>MIQRISHHDLEHVYATAVNTIQSQMNFQDAVAQLEEVARAGHGKAALFLAELYYQGFRVERDSMKAQYWQKLATMQA</sequence>
<dbReference type="GeneID" id="92894188"/>
<dbReference type="SUPFAM" id="SSF81901">
    <property type="entry name" value="HCP-like"/>
    <property type="match status" value="1"/>
</dbReference>
<comment type="caution">
    <text evidence="1">The sequence shown here is derived from an EMBL/GenBank/DDBJ whole genome shotgun (WGS) entry which is preliminary data.</text>
</comment>
<dbReference type="AlphaFoldDB" id="A0A009HKB2"/>
<reference evidence="1 2" key="1">
    <citation type="submission" date="2014-02" db="EMBL/GenBank/DDBJ databases">
        <title>Comparative genomics and transcriptomics to identify genetic mechanisms underlying the emergence of carbapenem resistant Acinetobacter baumannii (CRAb).</title>
        <authorList>
            <person name="Harris A.D."/>
            <person name="Johnson K.J."/>
            <person name="George J."/>
            <person name="Shefchek K."/>
            <person name="Daugherty S.C."/>
            <person name="Parankush S."/>
            <person name="Sadzewicz L."/>
            <person name="Tallon L."/>
            <person name="Sengamalay N."/>
            <person name="Hazen T.H."/>
            <person name="Rasko D.A."/>
        </authorList>
    </citation>
    <scope>NUCLEOTIDE SEQUENCE [LARGE SCALE GENOMIC DNA]</scope>
    <source>
        <strain evidence="1 2">1295743</strain>
    </source>
</reference>
<dbReference type="PATRIC" id="fig|1310613.3.peg.2955"/>
<name>A0A009HKB2_ACIB9</name>
<dbReference type="InterPro" id="IPR011990">
    <property type="entry name" value="TPR-like_helical_dom_sf"/>
</dbReference>
<organism evidence="1 2">
    <name type="scientific">Acinetobacter baumannii (strain 1295743)</name>
    <dbReference type="NCBI Taxonomy" id="1310613"/>
    <lineage>
        <taxon>Bacteria</taxon>
        <taxon>Pseudomonadati</taxon>
        <taxon>Pseudomonadota</taxon>
        <taxon>Gammaproteobacteria</taxon>
        <taxon>Moraxellales</taxon>
        <taxon>Moraxellaceae</taxon>
        <taxon>Acinetobacter</taxon>
        <taxon>Acinetobacter calcoaceticus/baumannii complex</taxon>
    </lineage>
</organism>
<protein>
    <recommendedName>
        <fullName evidence="3">Sel1 repeat family protein</fullName>
    </recommendedName>
</protein>
<dbReference type="RefSeq" id="WP_000616034.1">
    <property type="nucleotide sequence ID" value="NZ_JEWH01000047.1"/>
</dbReference>
<proteinExistence type="predicted"/>
<dbReference type="Gene3D" id="1.25.40.10">
    <property type="entry name" value="Tetratricopeptide repeat domain"/>
    <property type="match status" value="1"/>
</dbReference>
<dbReference type="EMBL" id="JEWH01000047">
    <property type="protein sequence ID" value="EXB04532.1"/>
    <property type="molecule type" value="Genomic_DNA"/>
</dbReference>
<evidence type="ECO:0000313" key="1">
    <source>
        <dbReference type="EMBL" id="EXB04532.1"/>
    </source>
</evidence>
<evidence type="ECO:0008006" key="3">
    <source>
        <dbReference type="Google" id="ProtNLM"/>
    </source>
</evidence>
<gene>
    <name evidence="1" type="ORF">J512_3075</name>
</gene>
<dbReference type="Proteomes" id="UP000020595">
    <property type="component" value="Unassembled WGS sequence"/>
</dbReference>